<feature type="compositionally biased region" description="Basic residues" evidence="1">
    <location>
        <begin position="161"/>
        <end position="171"/>
    </location>
</feature>
<dbReference type="RefSeq" id="XP_047765120.1">
    <property type="nucleotide sequence ID" value="XM_047910772.1"/>
</dbReference>
<accession>A0A9Q8USE5</accession>
<dbReference type="OrthoDB" id="3858011at2759"/>
<gene>
    <name evidence="2" type="ORF">CLAFUR5_11624</name>
</gene>
<proteinExistence type="predicted"/>
<name>A0A9Q8USE5_PASFU</name>
<reference evidence="2" key="1">
    <citation type="submission" date="2021-12" db="EMBL/GenBank/DDBJ databases">
        <authorList>
            <person name="Zaccaron A."/>
            <person name="Stergiopoulos I."/>
        </authorList>
    </citation>
    <scope>NUCLEOTIDE SEQUENCE</scope>
    <source>
        <strain evidence="2">Race5_Kim</strain>
    </source>
</reference>
<dbReference type="KEGG" id="ffu:CLAFUR5_11624"/>
<organism evidence="2 3">
    <name type="scientific">Passalora fulva</name>
    <name type="common">Tomato leaf mold</name>
    <name type="synonym">Cladosporium fulvum</name>
    <dbReference type="NCBI Taxonomy" id="5499"/>
    <lineage>
        <taxon>Eukaryota</taxon>
        <taxon>Fungi</taxon>
        <taxon>Dikarya</taxon>
        <taxon>Ascomycota</taxon>
        <taxon>Pezizomycotina</taxon>
        <taxon>Dothideomycetes</taxon>
        <taxon>Dothideomycetidae</taxon>
        <taxon>Mycosphaerellales</taxon>
        <taxon>Mycosphaerellaceae</taxon>
        <taxon>Fulvia</taxon>
    </lineage>
</organism>
<dbReference type="EMBL" id="CP090170">
    <property type="protein sequence ID" value="UJO20754.1"/>
    <property type="molecule type" value="Genomic_DNA"/>
</dbReference>
<evidence type="ECO:0000313" key="3">
    <source>
        <dbReference type="Proteomes" id="UP000756132"/>
    </source>
</evidence>
<dbReference type="Proteomes" id="UP000756132">
    <property type="component" value="Chromosome 8"/>
</dbReference>
<evidence type="ECO:0000256" key="1">
    <source>
        <dbReference type="SAM" id="MobiDB-lite"/>
    </source>
</evidence>
<reference evidence="2" key="2">
    <citation type="journal article" date="2022" name="Microb. Genom.">
        <title>A chromosome-scale genome assembly of the tomato pathogen Cladosporium fulvum reveals a compartmentalized genome architecture and the presence of a dispensable chromosome.</title>
        <authorList>
            <person name="Zaccaron A.Z."/>
            <person name="Chen L.H."/>
            <person name="Samaras A."/>
            <person name="Stergiopoulos I."/>
        </authorList>
    </citation>
    <scope>NUCLEOTIDE SEQUENCE</scope>
    <source>
        <strain evidence="2">Race5_Kim</strain>
    </source>
</reference>
<evidence type="ECO:0000313" key="2">
    <source>
        <dbReference type="EMBL" id="UJO20754.1"/>
    </source>
</evidence>
<feature type="compositionally biased region" description="Basic and acidic residues" evidence="1">
    <location>
        <begin position="126"/>
        <end position="160"/>
    </location>
</feature>
<keyword evidence="3" id="KW-1185">Reference proteome</keyword>
<dbReference type="AlphaFoldDB" id="A0A9Q8USE5"/>
<dbReference type="GeneID" id="71991502"/>
<sequence length="182" mass="20747">MKLRDRRKNTFIRCVDAPGLLLTCKQIYSEATGIYYSMSTFEVWYSSTRLARRSGNTTTRLPEFLHGIGKAKRDLITALGAWSLWPVCVGRGSLSHHIEGGEDGGIGEGEPVYTGEPVKTYREYLARPKKEKEERQREREGRRQKMLERMRELRARERKGNGKVRTKAKAKRGLEKVAGSAS</sequence>
<feature type="region of interest" description="Disordered" evidence="1">
    <location>
        <begin position="126"/>
        <end position="182"/>
    </location>
</feature>
<protein>
    <submittedName>
        <fullName evidence="2">Uncharacterized protein</fullName>
    </submittedName>
</protein>